<feature type="domain" description="Peroxin/Ferlin" evidence="1">
    <location>
        <begin position="122"/>
        <end position="157"/>
    </location>
</feature>
<name>A0A8H7SRU0_9FUNG</name>
<evidence type="ECO:0000259" key="1">
    <source>
        <dbReference type="SMART" id="SM00694"/>
    </source>
</evidence>
<evidence type="ECO:0000313" key="3">
    <source>
        <dbReference type="Proteomes" id="UP000613177"/>
    </source>
</evidence>
<evidence type="ECO:0000313" key="2">
    <source>
        <dbReference type="EMBL" id="KAG2233157.1"/>
    </source>
</evidence>
<accession>A0A8H7SRU0</accession>
<reference evidence="2" key="1">
    <citation type="submission" date="2021-01" db="EMBL/GenBank/DDBJ databases">
        <title>Metabolic potential, ecology and presence of endohyphal bacteria is reflected in genomic diversity of Mucoromycotina.</title>
        <authorList>
            <person name="Muszewska A."/>
            <person name="Okrasinska A."/>
            <person name="Steczkiewicz K."/>
            <person name="Drgas O."/>
            <person name="Orlowska M."/>
            <person name="Perlinska-Lenart U."/>
            <person name="Aleksandrzak-Piekarczyk T."/>
            <person name="Szatraj K."/>
            <person name="Zielenkiewicz U."/>
            <person name="Pilsyk S."/>
            <person name="Malc E."/>
            <person name="Mieczkowski P."/>
            <person name="Kruszewska J.S."/>
            <person name="Biernat P."/>
            <person name="Pawlowska J."/>
        </authorList>
    </citation>
    <scope>NUCLEOTIDE SEQUENCE</scope>
    <source>
        <strain evidence="2">WA0000018081</strain>
    </source>
</reference>
<dbReference type="InterPro" id="IPR006614">
    <property type="entry name" value="Peroxin/Ferlin"/>
</dbReference>
<keyword evidence="3" id="KW-1185">Reference proteome</keyword>
<dbReference type="GO" id="GO:0007031">
    <property type="term" value="P:peroxisome organization"/>
    <property type="evidence" value="ECO:0007669"/>
    <property type="project" value="UniProtKB-ARBA"/>
</dbReference>
<dbReference type="PANTHER" id="PTHR23250">
    <property type="entry name" value="DYSFERLIN-RELATED"/>
    <property type="match status" value="1"/>
</dbReference>
<dbReference type="SMART" id="SM00694">
    <property type="entry name" value="DysFC"/>
    <property type="match status" value="1"/>
</dbReference>
<dbReference type="PANTHER" id="PTHR23250:SF1">
    <property type="entry name" value="TECTONIN BETA-PROPELLER REPEAT-CONTAINING PROTEIN 1"/>
    <property type="match status" value="1"/>
</dbReference>
<dbReference type="InterPro" id="IPR010482">
    <property type="entry name" value="TECPR1-like_DysF"/>
</dbReference>
<proteinExistence type="predicted"/>
<dbReference type="InterPro" id="IPR051513">
    <property type="entry name" value="Tectonin_beta-prop"/>
</dbReference>
<protein>
    <recommendedName>
        <fullName evidence="1">Peroxin/Ferlin domain-containing protein</fullName>
    </recommendedName>
</protein>
<gene>
    <name evidence="2" type="ORF">INT48_001650</name>
</gene>
<dbReference type="Pfam" id="PF06398">
    <property type="entry name" value="Pex24p"/>
    <property type="match status" value="1"/>
</dbReference>
<feature type="non-terminal residue" evidence="2">
    <location>
        <position position="1"/>
    </location>
</feature>
<dbReference type="Proteomes" id="UP000613177">
    <property type="component" value="Unassembled WGS sequence"/>
</dbReference>
<dbReference type="EMBL" id="JAEPRE010000088">
    <property type="protein sequence ID" value="KAG2233157.1"/>
    <property type="molecule type" value="Genomic_DNA"/>
</dbReference>
<organism evidence="2 3">
    <name type="scientific">Thamnidium elegans</name>
    <dbReference type="NCBI Taxonomy" id="101142"/>
    <lineage>
        <taxon>Eukaryota</taxon>
        <taxon>Fungi</taxon>
        <taxon>Fungi incertae sedis</taxon>
        <taxon>Mucoromycota</taxon>
        <taxon>Mucoromycotina</taxon>
        <taxon>Mucoromycetes</taxon>
        <taxon>Mucorales</taxon>
        <taxon>Mucorineae</taxon>
        <taxon>Mucoraceae</taxon>
        <taxon>Thamnidium</taxon>
    </lineage>
</organism>
<dbReference type="GO" id="GO:0005778">
    <property type="term" value="C:peroxisomal membrane"/>
    <property type="evidence" value="ECO:0007669"/>
    <property type="project" value="UniProtKB-ARBA"/>
</dbReference>
<dbReference type="AlphaFoldDB" id="A0A8H7SRU0"/>
<comment type="caution">
    <text evidence="2">The sequence shown here is derived from an EMBL/GenBank/DDBJ whole genome shotgun (WGS) entry which is preliminary data.</text>
</comment>
<sequence>MTLTEDVGSIQKSYKIRKSLRELVHKPRPKAHKFSITLPPLPPHDHTKEEFAYDVLYECQRGSLAVGYSSKTLLQFDPNPWCDANMKFTPMNIENYQLPDPMWEWVSKDWMIDMTEDVDEAGWQYALKFHGAVWHGNYRHFRSFVRRRRWIRLRRRLLQTVSTTRQSTMIKHNLIDMEPSINQDELLQRLKKCRLDRERLSVFDSCGYDVRLLEKADEYVKLFDYENS</sequence>